<dbReference type="InterPro" id="IPR035965">
    <property type="entry name" value="PAS-like_dom_sf"/>
</dbReference>
<evidence type="ECO:0000256" key="7">
    <source>
        <dbReference type="ARBA" id="ARBA00022777"/>
    </source>
</evidence>
<dbReference type="InterPro" id="IPR003594">
    <property type="entry name" value="HATPase_dom"/>
</dbReference>
<dbReference type="SUPFAM" id="SSF55785">
    <property type="entry name" value="PYP-like sensor domain (PAS domain)"/>
    <property type="match status" value="1"/>
</dbReference>
<dbReference type="Pfam" id="PF01590">
    <property type="entry name" value="GAF"/>
    <property type="match status" value="1"/>
</dbReference>
<organism evidence="15 16">
    <name type="scientific">Roseofilum capinflatum BLCC-M114</name>
    <dbReference type="NCBI Taxonomy" id="3022440"/>
    <lineage>
        <taxon>Bacteria</taxon>
        <taxon>Bacillati</taxon>
        <taxon>Cyanobacteriota</taxon>
        <taxon>Cyanophyceae</taxon>
        <taxon>Desertifilales</taxon>
        <taxon>Desertifilaceae</taxon>
        <taxon>Roseofilum</taxon>
        <taxon>Roseofilum capinflatum</taxon>
    </lineage>
</organism>
<dbReference type="PROSITE" id="PS50112">
    <property type="entry name" value="PAS"/>
    <property type="match status" value="1"/>
</dbReference>
<evidence type="ECO:0000256" key="2">
    <source>
        <dbReference type="ARBA" id="ARBA00006402"/>
    </source>
</evidence>
<dbReference type="SMART" id="SM00065">
    <property type="entry name" value="GAF"/>
    <property type="match status" value="1"/>
</dbReference>
<evidence type="ECO:0000256" key="6">
    <source>
        <dbReference type="ARBA" id="ARBA00022741"/>
    </source>
</evidence>
<dbReference type="InterPro" id="IPR003018">
    <property type="entry name" value="GAF"/>
</dbReference>
<evidence type="ECO:0000313" key="15">
    <source>
        <dbReference type="EMBL" id="MDJ1176393.1"/>
    </source>
</evidence>
<dbReference type="InterPro" id="IPR036890">
    <property type="entry name" value="HATPase_C_sf"/>
</dbReference>
<dbReference type="InterPro" id="IPR004358">
    <property type="entry name" value="Sig_transdc_His_kin-like_C"/>
</dbReference>
<feature type="domain" description="Phytochrome chromophore attachment site" evidence="11">
    <location>
        <begin position="161"/>
        <end position="297"/>
    </location>
</feature>
<dbReference type="SUPFAM" id="SSF55874">
    <property type="entry name" value="ATPase domain of HSP90 chaperone/DNA topoisomerase II/histidine kinase"/>
    <property type="match status" value="1"/>
</dbReference>
<keyword evidence="10" id="KW-0175">Coiled coil</keyword>
<dbReference type="Proteomes" id="UP001235849">
    <property type="component" value="Unassembled WGS sequence"/>
</dbReference>
<comment type="catalytic activity">
    <reaction evidence="1">
        <text>ATP + protein L-histidine = ADP + protein N-phospho-L-histidine.</text>
        <dbReference type="EC" id="2.7.13.3"/>
    </reaction>
</comment>
<keyword evidence="7" id="KW-0418">Kinase</keyword>
<name>A0ABT7BDN9_9CYAN</name>
<proteinExistence type="inferred from homology"/>
<evidence type="ECO:0000259" key="14">
    <source>
        <dbReference type="PROSITE" id="PS50113"/>
    </source>
</evidence>
<evidence type="ECO:0000313" key="16">
    <source>
        <dbReference type="Proteomes" id="UP001235849"/>
    </source>
</evidence>
<feature type="coiled-coil region" evidence="10">
    <location>
        <begin position="308"/>
        <end position="345"/>
    </location>
</feature>
<dbReference type="SUPFAM" id="SSF55781">
    <property type="entry name" value="GAF domain-like"/>
    <property type="match status" value="1"/>
</dbReference>
<dbReference type="EMBL" id="JAQOSO010000102">
    <property type="protein sequence ID" value="MDJ1176393.1"/>
    <property type="molecule type" value="Genomic_DNA"/>
</dbReference>
<dbReference type="Gene3D" id="3.30.450.20">
    <property type="entry name" value="PAS domain"/>
    <property type="match status" value="1"/>
</dbReference>
<evidence type="ECO:0000259" key="11">
    <source>
        <dbReference type="PROSITE" id="PS50046"/>
    </source>
</evidence>
<dbReference type="SMART" id="SM00387">
    <property type="entry name" value="HATPase_c"/>
    <property type="match status" value="1"/>
</dbReference>
<dbReference type="PANTHER" id="PTHR43065:SF10">
    <property type="entry name" value="PEROXIDE STRESS-ACTIVATED HISTIDINE KINASE MAK3"/>
    <property type="match status" value="1"/>
</dbReference>
<evidence type="ECO:0000256" key="8">
    <source>
        <dbReference type="ARBA" id="ARBA00022840"/>
    </source>
</evidence>
<evidence type="ECO:0000256" key="5">
    <source>
        <dbReference type="ARBA" id="ARBA00022679"/>
    </source>
</evidence>
<dbReference type="InterPro" id="IPR036097">
    <property type="entry name" value="HisK_dim/P_sf"/>
</dbReference>
<sequence length="609" mass="69259">MNYTLTGIVVPSPDDPVSADEPQFHLALPSSKEGLWDWNLPTGRIFFNPNWQHILGFTEAELPQTFTEFESLIHSEDLALHQAALQAHIQGGTEFYESTYRLRSPSGGYRWILARGLCYRNSDGTPYRLAGSHTDITSFKKAQEQESVLRLITDQIRSSLNLKTIWKTAVNQIQKLLDTDRVLIYQFQPDWKGSVIVEKVVGNWGSTLGKVGADNCFSQEYAHLYQNGRVRVIHDVFTSKLDPCHVDFLQNFDVRSNLIVPIIIKEELWGLLIAHECKRSRHWKEVEVTLLVHVAKQLAIAIYQANLYDESQRAVQESEEKAHELELALQKLQKMQAQLIESEKKSSIGQLVAGIAHEINNPVSFIYGNIDFAKSYLTDLLELVQLYQKTFPEPGEDIEQFSEDIDLDFLQADCMDLLDSMKYGASRIREIVLFLRTFSRLDESQMKRVNLHDGLESTLMIINYRLQGNTKRPMITINKNYGVLPPVECYAGQVNQVFMNILVNAIDAIDSAWENHANRESPHITITTEKCHMQWVRISITDNGIGMSDLIRQRLFTPFYSTKPVGKGKGLGLSLCHSIIVDHHGGELSFESEPGKGTTFIIELPLHQS</sequence>
<dbReference type="SMART" id="SM00086">
    <property type="entry name" value="PAC"/>
    <property type="match status" value="1"/>
</dbReference>
<feature type="domain" description="PAS" evidence="13">
    <location>
        <begin position="45"/>
        <end position="92"/>
    </location>
</feature>
<keyword evidence="4" id="KW-0597">Phosphoprotein</keyword>
<dbReference type="Gene3D" id="1.10.287.130">
    <property type="match status" value="1"/>
</dbReference>
<dbReference type="PRINTS" id="PR00344">
    <property type="entry name" value="BCTRLSENSOR"/>
</dbReference>
<feature type="domain" description="Histidine kinase" evidence="12">
    <location>
        <begin position="354"/>
        <end position="608"/>
    </location>
</feature>
<evidence type="ECO:0000256" key="3">
    <source>
        <dbReference type="ARBA" id="ARBA00012438"/>
    </source>
</evidence>
<comment type="caution">
    <text evidence="15">The sequence shown here is derived from an EMBL/GenBank/DDBJ whole genome shotgun (WGS) entry which is preliminary data.</text>
</comment>
<dbReference type="InterPro" id="IPR013655">
    <property type="entry name" value="PAS_fold_3"/>
</dbReference>
<evidence type="ECO:0000256" key="9">
    <source>
        <dbReference type="ARBA" id="ARBA00023012"/>
    </source>
</evidence>
<gene>
    <name evidence="15" type="ORF">PMG25_20110</name>
</gene>
<dbReference type="PROSITE" id="PS50109">
    <property type="entry name" value="HIS_KIN"/>
    <property type="match status" value="1"/>
</dbReference>
<dbReference type="Pfam" id="PF02518">
    <property type="entry name" value="HATPase_c"/>
    <property type="match status" value="1"/>
</dbReference>
<dbReference type="InterPro" id="IPR001610">
    <property type="entry name" value="PAC"/>
</dbReference>
<comment type="similarity">
    <text evidence="2">In the N-terminal section; belongs to the phytochrome family.</text>
</comment>
<reference evidence="15 16" key="1">
    <citation type="submission" date="2023-01" db="EMBL/GenBank/DDBJ databases">
        <title>Novel diversity within Roseofilum (Cyanobacteria; Desertifilaceae) from marine benthic mats with descriptions of four novel species.</title>
        <authorList>
            <person name="Wang Y."/>
            <person name="Berthold D.E."/>
            <person name="Hu J."/>
            <person name="Lefler F.W."/>
            <person name="Laughinghouse H.D. IV."/>
        </authorList>
    </citation>
    <scope>NUCLEOTIDE SEQUENCE [LARGE SCALE GENOMIC DNA]</scope>
    <source>
        <strain evidence="15 16">BLCC-M114</strain>
    </source>
</reference>
<dbReference type="EC" id="2.7.13.3" evidence="3"/>
<evidence type="ECO:0000259" key="13">
    <source>
        <dbReference type="PROSITE" id="PS50112"/>
    </source>
</evidence>
<keyword evidence="16" id="KW-1185">Reference proteome</keyword>
<evidence type="ECO:0000256" key="10">
    <source>
        <dbReference type="SAM" id="Coils"/>
    </source>
</evidence>
<dbReference type="PROSITE" id="PS50113">
    <property type="entry name" value="PAC"/>
    <property type="match status" value="1"/>
</dbReference>
<protein>
    <recommendedName>
        <fullName evidence="3">histidine kinase</fullName>
        <ecNumber evidence="3">2.7.13.3</ecNumber>
    </recommendedName>
</protein>
<feature type="domain" description="PAC" evidence="14">
    <location>
        <begin position="96"/>
        <end position="148"/>
    </location>
</feature>
<dbReference type="InterPro" id="IPR005467">
    <property type="entry name" value="His_kinase_dom"/>
</dbReference>
<accession>A0ABT7BDN9</accession>
<dbReference type="Gene3D" id="3.30.565.10">
    <property type="entry name" value="Histidine kinase-like ATPase, C-terminal domain"/>
    <property type="match status" value="1"/>
</dbReference>
<dbReference type="SMART" id="SM00091">
    <property type="entry name" value="PAS"/>
    <property type="match status" value="1"/>
</dbReference>
<dbReference type="Pfam" id="PF08447">
    <property type="entry name" value="PAS_3"/>
    <property type="match status" value="1"/>
</dbReference>
<dbReference type="NCBIfam" id="TIGR00229">
    <property type="entry name" value="sensory_box"/>
    <property type="match status" value="1"/>
</dbReference>
<dbReference type="PROSITE" id="PS50046">
    <property type="entry name" value="PHYTOCHROME_2"/>
    <property type="match status" value="1"/>
</dbReference>
<dbReference type="RefSeq" id="WP_283768678.1">
    <property type="nucleotide sequence ID" value="NZ_JAQOSO010000102.1"/>
</dbReference>
<dbReference type="InterPro" id="IPR016132">
    <property type="entry name" value="Phyto_chromo_attachment"/>
</dbReference>
<evidence type="ECO:0000259" key="12">
    <source>
        <dbReference type="PROSITE" id="PS50109"/>
    </source>
</evidence>
<keyword evidence="9" id="KW-0902">Two-component regulatory system</keyword>
<dbReference type="InterPro" id="IPR003661">
    <property type="entry name" value="HisK_dim/P_dom"/>
</dbReference>
<dbReference type="InterPro" id="IPR029016">
    <property type="entry name" value="GAF-like_dom_sf"/>
</dbReference>
<evidence type="ECO:0000256" key="1">
    <source>
        <dbReference type="ARBA" id="ARBA00000085"/>
    </source>
</evidence>
<evidence type="ECO:0000256" key="4">
    <source>
        <dbReference type="ARBA" id="ARBA00022553"/>
    </source>
</evidence>
<keyword evidence="8 15" id="KW-0067">ATP-binding</keyword>
<dbReference type="GO" id="GO:0005524">
    <property type="term" value="F:ATP binding"/>
    <property type="evidence" value="ECO:0007669"/>
    <property type="project" value="UniProtKB-KW"/>
</dbReference>
<dbReference type="InterPro" id="IPR000700">
    <property type="entry name" value="PAS-assoc_C"/>
</dbReference>
<keyword evidence="6" id="KW-0547">Nucleotide-binding</keyword>
<dbReference type="InterPro" id="IPR000014">
    <property type="entry name" value="PAS"/>
</dbReference>
<dbReference type="SUPFAM" id="SSF47384">
    <property type="entry name" value="Homodimeric domain of signal transducing histidine kinase"/>
    <property type="match status" value="1"/>
</dbReference>
<dbReference type="PANTHER" id="PTHR43065">
    <property type="entry name" value="SENSOR HISTIDINE KINASE"/>
    <property type="match status" value="1"/>
</dbReference>
<dbReference type="CDD" id="cd00130">
    <property type="entry name" value="PAS"/>
    <property type="match status" value="1"/>
</dbReference>
<dbReference type="CDD" id="cd00082">
    <property type="entry name" value="HisKA"/>
    <property type="match status" value="1"/>
</dbReference>
<dbReference type="Gene3D" id="3.30.450.40">
    <property type="match status" value="1"/>
</dbReference>
<keyword evidence="5" id="KW-0808">Transferase</keyword>